<feature type="non-terminal residue" evidence="1">
    <location>
        <position position="1"/>
    </location>
</feature>
<sequence length="46" mass="5198">QASKTIRITSSSSIVKSNFFDIFISEISTEQKAFNRVLFNSNLVDN</sequence>
<evidence type="ECO:0000313" key="2">
    <source>
        <dbReference type="Proteomes" id="UP000789901"/>
    </source>
</evidence>
<proteinExistence type="predicted"/>
<accession>A0ABN7X6G7</accession>
<evidence type="ECO:0000313" key="1">
    <source>
        <dbReference type="EMBL" id="CAG8848477.1"/>
    </source>
</evidence>
<organism evidence="1 2">
    <name type="scientific">Gigaspora margarita</name>
    <dbReference type="NCBI Taxonomy" id="4874"/>
    <lineage>
        <taxon>Eukaryota</taxon>
        <taxon>Fungi</taxon>
        <taxon>Fungi incertae sedis</taxon>
        <taxon>Mucoromycota</taxon>
        <taxon>Glomeromycotina</taxon>
        <taxon>Glomeromycetes</taxon>
        <taxon>Diversisporales</taxon>
        <taxon>Gigasporaceae</taxon>
        <taxon>Gigaspora</taxon>
    </lineage>
</organism>
<protein>
    <submittedName>
        <fullName evidence="1">36485_t:CDS:1</fullName>
    </submittedName>
</protein>
<dbReference type="Proteomes" id="UP000789901">
    <property type="component" value="Unassembled WGS sequence"/>
</dbReference>
<keyword evidence="2" id="KW-1185">Reference proteome</keyword>
<dbReference type="EMBL" id="CAJVQB010092183">
    <property type="protein sequence ID" value="CAG8848477.1"/>
    <property type="molecule type" value="Genomic_DNA"/>
</dbReference>
<reference evidence="1 2" key="1">
    <citation type="submission" date="2021-06" db="EMBL/GenBank/DDBJ databases">
        <authorList>
            <person name="Kallberg Y."/>
            <person name="Tangrot J."/>
            <person name="Rosling A."/>
        </authorList>
    </citation>
    <scope>NUCLEOTIDE SEQUENCE [LARGE SCALE GENOMIC DNA]</scope>
    <source>
        <strain evidence="1 2">120-4 pot B 10/14</strain>
    </source>
</reference>
<gene>
    <name evidence="1" type="ORF">GMARGA_LOCUS39196</name>
</gene>
<name>A0ABN7X6G7_GIGMA</name>
<comment type="caution">
    <text evidence="1">The sequence shown here is derived from an EMBL/GenBank/DDBJ whole genome shotgun (WGS) entry which is preliminary data.</text>
</comment>